<dbReference type="EMBL" id="JARQWQ010000199">
    <property type="protein sequence ID" value="KAK2547241.1"/>
    <property type="molecule type" value="Genomic_DNA"/>
</dbReference>
<reference evidence="2" key="1">
    <citation type="journal article" date="2023" name="G3 (Bethesda)">
        <title>Whole genome assembly and annotation of the endangered Caribbean coral Acropora cervicornis.</title>
        <authorList>
            <person name="Selwyn J.D."/>
            <person name="Vollmer S.V."/>
        </authorList>
    </citation>
    <scope>NUCLEOTIDE SEQUENCE</scope>
    <source>
        <strain evidence="2">K2</strain>
    </source>
</reference>
<dbReference type="AlphaFoldDB" id="A0AAD9PQQ2"/>
<organism evidence="2 3">
    <name type="scientific">Acropora cervicornis</name>
    <name type="common">Staghorn coral</name>
    <dbReference type="NCBI Taxonomy" id="6130"/>
    <lineage>
        <taxon>Eukaryota</taxon>
        <taxon>Metazoa</taxon>
        <taxon>Cnidaria</taxon>
        <taxon>Anthozoa</taxon>
        <taxon>Hexacorallia</taxon>
        <taxon>Scleractinia</taxon>
        <taxon>Astrocoeniina</taxon>
        <taxon>Acroporidae</taxon>
        <taxon>Acropora</taxon>
    </lineage>
</organism>
<gene>
    <name evidence="2" type="ORF">P5673_032904</name>
</gene>
<evidence type="ECO:0000313" key="2">
    <source>
        <dbReference type="EMBL" id="KAK2547241.1"/>
    </source>
</evidence>
<protein>
    <submittedName>
        <fullName evidence="2">Uncharacterized protein</fullName>
    </submittedName>
</protein>
<evidence type="ECO:0000313" key="3">
    <source>
        <dbReference type="Proteomes" id="UP001249851"/>
    </source>
</evidence>
<feature type="compositionally biased region" description="Acidic residues" evidence="1">
    <location>
        <begin position="19"/>
        <end position="29"/>
    </location>
</feature>
<feature type="region of interest" description="Disordered" evidence="1">
    <location>
        <begin position="1"/>
        <end position="35"/>
    </location>
</feature>
<comment type="caution">
    <text evidence="2">The sequence shown here is derived from an EMBL/GenBank/DDBJ whole genome shotgun (WGS) entry which is preliminary data.</text>
</comment>
<keyword evidence="3" id="KW-1185">Reference proteome</keyword>
<sequence>MSQEGVEETGGKDGPGPEQTDDKDDEENLEREKTLLNLKKEKRIRKTEMTKIRHHMEKLCITPKDSPKDVIEKDIEQLWSLLEITLEILDELCVVYLKNGEEADKQAAMEEGQMLESEIQTAIEKAHEAVKSHAQIFCRDCFAQ</sequence>
<proteinExistence type="predicted"/>
<name>A0AAD9PQQ2_ACRCE</name>
<evidence type="ECO:0000256" key="1">
    <source>
        <dbReference type="SAM" id="MobiDB-lite"/>
    </source>
</evidence>
<accession>A0AAD9PQQ2</accession>
<dbReference type="Proteomes" id="UP001249851">
    <property type="component" value="Unassembled WGS sequence"/>
</dbReference>
<reference evidence="2" key="2">
    <citation type="journal article" date="2023" name="Science">
        <title>Genomic signatures of disease resistance in endangered staghorn corals.</title>
        <authorList>
            <person name="Vollmer S.V."/>
            <person name="Selwyn J.D."/>
            <person name="Despard B.A."/>
            <person name="Roesel C.L."/>
        </authorList>
    </citation>
    <scope>NUCLEOTIDE SEQUENCE</scope>
    <source>
        <strain evidence="2">K2</strain>
    </source>
</reference>